<feature type="region of interest" description="Disordered" evidence="4">
    <location>
        <begin position="119"/>
        <end position="179"/>
    </location>
</feature>
<sequence length="1638" mass="187450">MYQFWSRATITDDEELIDYDFTDEEDTYEEEDEEEVDDHEDGYRPIDKRSYQKSIPLSTPPLFTPRFGRKPDFSRQVPLPLPQESSRNRRNTTASSQKSDPELYYHRLANLEDDGLGVSLPDYTELHDQPPPLAPRQVQNRSMTTKGRLRSSRIKPAKSTNNIYNSREAQYRPPSPPTPVRYNWGLSPVNNKYHQLVKEDIGYEDRPLPRYQKYKRRSPNPLRNQELLPDNDYENRDDQDENGQYGIRKSEEDEDERPEDARHDFRNLSPLIIKESQHGGGSRLLRSNSGEKNQGLFKNDRYDVDNESYDKGFLNTYHAIRITLFKNGDEYFPGTEILFRPWRDVLDLDGFLKMISVTKARIMDLRSQLDYIFDTNGHRITSLEEIEEGGSYVVSETRRFIHGSYGMIGESFQVEQYRVPSRSASRQRRKSLSQKSISPPLTKSNSGDGKIVRVVNNEDHSFQYEVLLNLKTTQTFEEILEDMGEVLKIKNANKMYTNDGREIKGFSQLKKDLAAENVFYISSGPAEINYNGPEKINNTLDRPLTSTTNLHRVMSEPNISQNAPTSQNPHPLLSISYSNSRGQRPVNYNTEPLKVTIKGNRKSFFPPNHGYRETILPPPNRITLDWVYGYRGNDIRKNLWVLYTGELLYFVGSVAIIYNRFEETQKYYTGHTEDISCMDLHPNREIVASGQNAGKGDIHDVKCHIRVWNVKTLETLLITGHGDCEVGFVGIAFSVMNIGSYIAAIDKSCDRIMTLWDWNPDGKILGRVATHQEGAYGCSFHPLDNNLLITYGKNILTFWSRRKDGFFERTDVIGNSAMNGAAIDKTINTINFLESGDLVTGDEEGMISIFTVSSEGEYFMSHEFDAHSKGVNCLYMLTRGTLLSGGEKDRRIVAWDASRDFGKILETKLPEGAGSCRTLTPQYPGRNDGNIYVGTVKNIVLEGGLQRHDRIVARWRKQRIVWKISVQTECCSIDYFPGGSVVAVGTADGHIIILNAENGAHVTTIRVCASPINALTYNPQGESLACVSQNGFVYLFRVTKDGFTYKKYGKLGGVGGVPLYRIDWSQDGDYFQAASTDYNLCVWNLKSHKMEKDPANFRDIEWLEHTCTVGFPVVGIWNNLNYRNEPSIPSVVHTGFEGQFVSTGDHHGYLRLFQYPCVNPRAEYLEMKTVIDRLNCDIECVIDADIPVISNRKSIHGLLGIVPLLSGPHLVVITHKSKVGEIVHNHTIWKVEATEIISFSRANLHLTKEESEKNKVMMDMIIQVLSTPAFLLFADFEYVWNRKLLEPFFDRPELHRFCLPIIHGAIFIQRCSVNGKFFRGVNHFGKVANFVETEQIVEHDGAISSFVQSRGSIPMFWSQLPTLEYMPKPSIMLGEDHQTGFDVHFGKLEKSYRQLCSNSVKAPRISYEGFDFHAEGWSRISKLIDRLSSYQNKFNFFYYDSRQRTPNLVQSGIFRTNCMDCLDRTNVVQSMLAFENLKKFFKNVWADHADVIAVQYAGTRAMKTDFTRTGKRTYAGILDDGYNALSRYVKNNFFDGFRQDSLDIFIGKIGTGLNARSFDSYPIFFHQSEFKAVHIIPLSLLVIIASFFLILLFSSEINSHTFLFLFFLACLIAILLMMLFRFGPQFVDWPKFNQFHLQ</sequence>
<feature type="compositionally biased region" description="Basic and acidic residues" evidence="4">
    <location>
        <begin position="41"/>
        <end position="50"/>
    </location>
</feature>
<dbReference type="InterPro" id="IPR055439">
    <property type="entry name" value="Beta-prop_EML_1st"/>
</dbReference>
<dbReference type="Pfam" id="PF03607">
    <property type="entry name" value="DCX"/>
    <property type="match status" value="1"/>
</dbReference>
<dbReference type="InterPro" id="IPR005108">
    <property type="entry name" value="HELP"/>
</dbReference>
<dbReference type="PROSITE" id="PS50309">
    <property type="entry name" value="DC"/>
    <property type="match status" value="2"/>
</dbReference>
<dbReference type="GO" id="GO:0008017">
    <property type="term" value="F:microtubule binding"/>
    <property type="evidence" value="ECO:0007669"/>
    <property type="project" value="TreeGrafter"/>
</dbReference>
<dbReference type="OrthoDB" id="6365783at2759"/>
<feature type="compositionally biased region" description="Basic residues" evidence="4">
    <location>
        <begin position="147"/>
        <end position="156"/>
    </location>
</feature>
<comment type="similarity">
    <text evidence="1">Belongs to the WD repeat EMAP family.</text>
</comment>
<dbReference type="Pfam" id="PF02383">
    <property type="entry name" value="Syja_N"/>
    <property type="match status" value="1"/>
</dbReference>
<feature type="transmembrane region" description="Helical" evidence="5">
    <location>
        <begin position="1575"/>
        <end position="1595"/>
    </location>
</feature>
<dbReference type="SUPFAM" id="SSF50998">
    <property type="entry name" value="Quinoprotein alcohol dehydrogenase-like"/>
    <property type="match status" value="1"/>
</dbReference>
<reference evidence="6" key="1">
    <citation type="submission" date="2021-02" db="EMBL/GenBank/DDBJ databases">
        <authorList>
            <person name="Bekaert M."/>
        </authorList>
    </citation>
    <scope>NUCLEOTIDE SEQUENCE</scope>
    <source>
        <strain evidence="6">IoA-00</strain>
    </source>
</reference>
<evidence type="ECO:0000256" key="4">
    <source>
        <dbReference type="SAM" id="MobiDB-lite"/>
    </source>
</evidence>
<dbReference type="Proteomes" id="UP000675881">
    <property type="component" value="Chromosome 14"/>
</dbReference>
<dbReference type="Pfam" id="PF23414">
    <property type="entry name" value="Beta-prop_EML_2"/>
    <property type="match status" value="1"/>
</dbReference>
<feature type="region of interest" description="Disordered" evidence="4">
    <location>
        <begin position="16"/>
        <end position="103"/>
    </location>
</feature>
<dbReference type="Pfam" id="PF03451">
    <property type="entry name" value="HELP"/>
    <property type="match status" value="1"/>
</dbReference>
<dbReference type="InterPro" id="IPR001680">
    <property type="entry name" value="WD40_rpt"/>
</dbReference>
<dbReference type="PROSITE" id="PS50082">
    <property type="entry name" value="WD_REPEATS_2"/>
    <property type="match status" value="1"/>
</dbReference>
<dbReference type="InterPro" id="IPR015943">
    <property type="entry name" value="WD40/YVTN_repeat-like_dom_sf"/>
</dbReference>
<organism evidence="6 7">
    <name type="scientific">Lepeophtheirus salmonis</name>
    <name type="common">Salmon louse</name>
    <name type="synonym">Caligus salmonis</name>
    <dbReference type="NCBI Taxonomy" id="72036"/>
    <lineage>
        <taxon>Eukaryota</taxon>
        <taxon>Metazoa</taxon>
        <taxon>Ecdysozoa</taxon>
        <taxon>Arthropoda</taxon>
        <taxon>Crustacea</taxon>
        <taxon>Multicrustacea</taxon>
        <taxon>Hexanauplia</taxon>
        <taxon>Copepoda</taxon>
        <taxon>Siphonostomatoida</taxon>
        <taxon>Caligidae</taxon>
        <taxon>Lepeophtheirus</taxon>
    </lineage>
</organism>
<dbReference type="PROSITE" id="PS50275">
    <property type="entry name" value="SAC"/>
    <property type="match status" value="1"/>
</dbReference>
<name>A0A7R8CNH7_LEPSM</name>
<feature type="region of interest" description="Disordered" evidence="4">
    <location>
        <begin position="419"/>
        <end position="449"/>
    </location>
</feature>
<dbReference type="InterPro" id="IPR002013">
    <property type="entry name" value="SAC_dom"/>
</dbReference>
<keyword evidence="3" id="KW-0677">Repeat</keyword>
<gene>
    <name evidence="6" type="ORF">LSAA_5189</name>
</gene>
<dbReference type="InterPro" id="IPR003533">
    <property type="entry name" value="Doublecortin_dom"/>
</dbReference>
<protein>
    <submittedName>
        <fullName evidence="6">EML1_2</fullName>
    </submittedName>
</protein>
<evidence type="ECO:0000256" key="1">
    <source>
        <dbReference type="ARBA" id="ARBA00006489"/>
    </source>
</evidence>
<feature type="compositionally biased region" description="Polar residues" evidence="4">
    <location>
        <begin position="158"/>
        <end position="168"/>
    </location>
</feature>
<dbReference type="InterPro" id="IPR011047">
    <property type="entry name" value="Quinoprotein_ADH-like_sf"/>
</dbReference>
<dbReference type="GO" id="GO:0016791">
    <property type="term" value="F:phosphatase activity"/>
    <property type="evidence" value="ECO:0007669"/>
    <property type="project" value="InterPro"/>
</dbReference>
<dbReference type="PANTHER" id="PTHR13720">
    <property type="entry name" value="WD-40 REPEAT PROTEIN"/>
    <property type="match status" value="1"/>
</dbReference>
<dbReference type="Pfam" id="PF23409">
    <property type="entry name" value="Beta-prop_EML"/>
    <property type="match status" value="1"/>
</dbReference>
<dbReference type="GO" id="GO:0035556">
    <property type="term" value="P:intracellular signal transduction"/>
    <property type="evidence" value="ECO:0007669"/>
    <property type="project" value="InterPro"/>
</dbReference>
<dbReference type="PANTHER" id="PTHR13720:SF55">
    <property type="entry name" value="ECHINODERM MICROTUBULE-ASSOCIATED PROTEIN-LIKE CG42247"/>
    <property type="match status" value="1"/>
</dbReference>
<evidence type="ECO:0000256" key="3">
    <source>
        <dbReference type="ARBA" id="ARBA00022737"/>
    </source>
</evidence>
<evidence type="ECO:0000313" key="6">
    <source>
        <dbReference type="EMBL" id="CAF2842063.1"/>
    </source>
</evidence>
<feature type="transmembrane region" description="Helical" evidence="5">
    <location>
        <begin position="1601"/>
        <end position="1622"/>
    </location>
</feature>
<dbReference type="EMBL" id="HG994593">
    <property type="protein sequence ID" value="CAF2842063.1"/>
    <property type="molecule type" value="Genomic_DNA"/>
</dbReference>
<feature type="compositionally biased region" description="Acidic residues" evidence="4">
    <location>
        <begin position="229"/>
        <end position="241"/>
    </location>
</feature>
<keyword evidence="5" id="KW-1133">Transmembrane helix</keyword>
<proteinExistence type="inferred from homology"/>
<evidence type="ECO:0000256" key="2">
    <source>
        <dbReference type="ARBA" id="ARBA00022574"/>
    </source>
</evidence>
<feature type="region of interest" description="Disordered" evidence="4">
    <location>
        <begin position="208"/>
        <end position="297"/>
    </location>
</feature>
<feature type="compositionally biased region" description="Acidic residues" evidence="4">
    <location>
        <begin position="16"/>
        <end position="40"/>
    </location>
</feature>
<keyword evidence="2" id="KW-0853">WD repeat</keyword>
<dbReference type="SMART" id="SM00537">
    <property type="entry name" value="DCX"/>
    <property type="match status" value="1"/>
</dbReference>
<keyword evidence="7" id="KW-1185">Reference proteome</keyword>
<accession>A0A7R8CNH7</accession>
<dbReference type="InterPro" id="IPR055442">
    <property type="entry name" value="Beta-prop_EML-like_2nd"/>
</dbReference>
<keyword evidence="5" id="KW-0812">Transmembrane</keyword>
<evidence type="ECO:0000313" key="7">
    <source>
        <dbReference type="Proteomes" id="UP000675881"/>
    </source>
</evidence>
<evidence type="ECO:0000256" key="5">
    <source>
        <dbReference type="SAM" id="Phobius"/>
    </source>
</evidence>
<dbReference type="InterPro" id="IPR036572">
    <property type="entry name" value="Doublecortin_dom_sf"/>
</dbReference>
<dbReference type="GO" id="GO:0000226">
    <property type="term" value="P:microtubule cytoskeleton organization"/>
    <property type="evidence" value="ECO:0007669"/>
    <property type="project" value="TreeGrafter"/>
</dbReference>
<keyword evidence="5" id="KW-0472">Membrane</keyword>
<dbReference type="SUPFAM" id="SSF89837">
    <property type="entry name" value="Doublecortin (DC)"/>
    <property type="match status" value="2"/>
</dbReference>
<dbReference type="Gene3D" id="2.130.10.10">
    <property type="entry name" value="YVTN repeat-like/Quinoprotein amine dehydrogenase"/>
    <property type="match status" value="2"/>
</dbReference>
<dbReference type="InterPro" id="IPR050630">
    <property type="entry name" value="WD_repeat_EMAP"/>
</dbReference>
<dbReference type="SMART" id="SM00320">
    <property type="entry name" value="WD40"/>
    <property type="match status" value="6"/>
</dbReference>
<dbReference type="GO" id="GO:0072686">
    <property type="term" value="C:mitotic spindle"/>
    <property type="evidence" value="ECO:0007669"/>
    <property type="project" value="TreeGrafter"/>
</dbReference>
<dbReference type="Gene3D" id="3.10.20.230">
    <property type="entry name" value="Doublecortin domain"/>
    <property type="match status" value="2"/>
</dbReference>